<comment type="caution">
    <text evidence="1">The sequence shown here is derived from an EMBL/GenBank/DDBJ whole genome shotgun (WGS) entry which is preliminary data.</text>
</comment>
<name>A0A2P1VLK5_PLESH</name>
<dbReference type="GeneID" id="69706831"/>
<proteinExistence type="predicted"/>
<evidence type="ECO:0000313" key="2">
    <source>
        <dbReference type="Proteomes" id="UP000664658"/>
    </source>
</evidence>
<gene>
    <name evidence="1" type="ORF">J2R62_05010</name>
</gene>
<dbReference type="RefSeq" id="WP_010863902.1">
    <property type="nucleotide sequence ID" value="NZ_CP027852.1"/>
</dbReference>
<sequence>MLTEQQPVISNPSLIPMHSLRWVLLGDLDVEHFIAAYHQAFRHFLPLQLEQLSLCGHDIPLIELEQGLPAWLHRPSSAGLRTLFVHVEPEHLQLIITWQRQYISRQEVLDLLCQVAEIYNSSLVSLNSNLVHELPFYEFLTADDTLAESPTCSSVIDLERSEYELIRHSHSIILPAVWHWADLHGFHREQVHAEWLECELTLPAGIHTQRIAPIMNVVLQRMVEVSLLSLNGNESPELTLQIACRHPKSLSLPALLLSLKHCLLQQT</sequence>
<dbReference type="EMBL" id="JAFNAA010000004">
    <property type="protein sequence ID" value="MBO1107591.1"/>
    <property type="molecule type" value="Genomic_DNA"/>
</dbReference>
<evidence type="ECO:0000313" key="1">
    <source>
        <dbReference type="EMBL" id="MBO1107591.1"/>
    </source>
</evidence>
<dbReference type="Proteomes" id="UP000664658">
    <property type="component" value="Unassembled WGS sequence"/>
</dbReference>
<dbReference type="AlphaFoldDB" id="A0A2P1VLK5"/>
<protein>
    <submittedName>
        <fullName evidence="1">Uncharacterized protein</fullName>
    </submittedName>
</protein>
<accession>A0A2P1VLK5</accession>
<reference evidence="1" key="1">
    <citation type="submission" date="2021-03" db="EMBL/GenBank/DDBJ databases">
        <title>Plesiomonas shigelloides zfcc0051, isolated from zebrafish feces.</title>
        <authorList>
            <person name="Vanderhoek Z."/>
            <person name="Gaulke C."/>
        </authorList>
    </citation>
    <scope>NUCLEOTIDE SEQUENCE</scope>
    <source>
        <strain evidence="1">Zfcc0051</strain>
    </source>
</reference>
<organism evidence="1 2">
    <name type="scientific">Plesiomonas shigelloides</name>
    <name type="common">Aeromonas shigelloides</name>
    <dbReference type="NCBI Taxonomy" id="703"/>
    <lineage>
        <taxon>Bacteria</taxon>
        <taxon>Pseudomonadati</taxon>
        <taxon>Pseudomonadota</taxon>
        <taxon>Gammaproteobacteria</taxon>
        <taxon>Enterobacterales</taxon>
        <taxon>Enterobacteriaceae</taxon>
        <taxon>Plesiomonas</taxon>
    </lineage>
</organism>